<organism evidence="1 2">
    <name type="scientific">Elysia crispata</name>
    <name type="common">lettuce slug</name>
    <dbReference type="NCBI Taxonomy" id="231223"/>
    <lineage>
        <taxon>Eukaryota</taxon>
        <taxon>Metazoa</taxon>
        <taxon>Spiralia</taxon>
        <taxon>Lophotrochozoa</taxon>
        <taxon>Mollusca</taxon>
        <taxon>Gastropoda</taxon>
        <taxon>Heterobranchia</taxon>
        <taxon>Euthyneura</taxon>
        <taxon>Panpulmonata</taxon>
        <taxon>Sacoglossa</taxon>
        <taxon>Placobranchoidea</taxon>
        <taxon>Plakobranchidae</taxon>
        <taxon>Elysia</taxon>
    </lineage>
</organism>
<reference evidence="1" key="1">
    <citation type="journal article" date="2023" name="G3 (Bethesda)">
        <title>A reference genome for the long-term kleptoplast-retaining sea slug Elysia crispata morphotype clarki.</title>
        <authorList>
            <person name="Eastman K.E."/>
            <person name="Pendleton A.L."/>
            <person name="Shaikh M.A."/>
            <person name="Suttiyut T."/>
            <person name="Ogas R."/>
            <person name="Tomko P."/>
            <person name="Gavelis G."/>
            <person name="Widhalm J.R."/>
            <person name="Wisecaver J.H."/>
        </authorList>
    </citation>
    <scope>NUCLEOTIDE SEQUENCE</scope>
    <source>
        <strain evidence="1">ECLA1</strain>
    </source>
</reference>
<dbReference type="Proteomes" id="UP001283361">
    <property type="component" value="Unassembled WGS sequence"/>
</dbReference>
<sequence>MEQKGRFKSRNFQIYLHHALKPVQKQGEEHLVFYHIAELNVWYRRNMRLPSRATSTKRGQDETCSLLSNPVEHCHHYLSDSNMRLSSNSHGTSMCRKEPRNKPFRVWGFFRTPLGFSNDALSFYELMDGEYSET</sequence>
<gene>
    <name evidence="1" type="ORF">RRG08_047242</name>
</gene>
<evidence type="ECO:0000313" key="1">
    <source>
        <dbReference type="EMBL" id="KAK3780252.1"/>
    </source>
</evidence>
<protein>
    <submittedName>
        <fullName evidence="1">Uncharacterized protein</fullName>
    </submittedName>
</protein>
<accession>A0AAE1A4Q0</accession>
<dbReference type="EMBL" id="JAWDGP010002751">
    <property type="protein sequence ID" value="KAK3780252.1"/>
    <property type="molecule type" value="Genomic_DNA"/>
</dbReference>
<proteinExistence type="predicted"/>
<evidence type="ECO:0000313" key="2">
    <source>
        <dbReference type="Proteomes" id="UP001283361"/>
    </source>
</evidence>
<dbReference type="AlphaFoldDB" id="A0AAE1A4Q0"/>
<comment type="caution">
    <text evidence="1">The sequence shown here is derived from an EMBL/GenBank/DDBJ whole genome shotgun (WGS) entry which is preliminary data.</text>
</comment>
<keyword evidence="2" id="KW-1185">Reference proteome</keyword>
<name>A0AAE1A4Q0_9GAST</name>